<proteinExistence type="predicted"/>
<gene>
    <name evidence="1" type="ORF">CLV34_0983</name>
</gene>
<dbReference type="RefSeq" id="WP_100349042.1">
    <property type="nucleotide sequence ID" value="NZ_PGTZ01000006.1"/>
</dbReference>
<evidence type="ECO:0000313" key="1">
    <source>
        <dbReference type="EMBL" id="PJI95129.1"/>
    </source>
</evidence>
<dbReference type="Proteomes" id="UP000231586">
    <property type="component" value="Unassembled WGS sequence"/>
</dbReference>
<comment type="caution">
    <text evidence="1">The sequence shown here is derived from an EMBL/GenBank/DDBJ whole genome shotgun (WGS) entry which is preliminary data.</text>
</comment>
<dbReference type="EMBL" id="PGTZ01000006">
    <property type="protein sequence ID" value="PJI95129.1"/>
    <property type="molecule type" value="Genomic_DNA"/>
</dbReference>
<keyword evidence="2" id="KW-1185">Reference proteome</keyword>
<accession>A0A2M8WW29</accession>
<sequence>MTDIRTLEALGLTDLVTALSTDALAAAVPRPEEWWSVVELVTARMEDEFPGLPTGSRAAAAQAFDSVLDAAVAGGAIDGQERLVRRLNLTLALLRRIPPEPGSALVDPDEAVRTVLDALPMRAEEASDLASRWRTLDVQQIRALRRLKNVLSPGLAIAGLASANEARRRLEAWADVLPALP</sequence>
<dbReference type="AlphaFoldDB" id="A0A2M8WW29"/>
<protein>
    <submittedName>
        <fullName evidence="1">Uncharacterized protein</fullName>
    </submittedName>
</protein>
<reference evidence="1 2" key="1">
    <citation type="submission" date="2017-11" db="EMBL/GenBank/DDBJ databases">
        <title>Genomic Encyclopedia of Archaeal and Bacterial Type Strains, Phase II (KMG-II): From Individual Species to Whole Genera.</title>
        <authorList>
            <person name="Goeker M."/>
        </authorList>
    </citation>
    <scope>NUCLEOTIDE SEQUENCE [LARGE SCALE GENOMIC DNA]</scope>
    <source>
        <strain evidence="1 2">DSM 22413</strain>
    </source>
</reference>
<evidence type="ECO:0000313" key="2">
    <source>
        <dbReference type="Proteomes" id="UP000231586"/>
    </source>
</evidence>
<dbReference type="OrthoDB" id="3693994at2"/>
<organism evidence="1 2">
    <name type="scientific">Luteimicrobium subarcticum</name>
    <dbReference type="NCBI Taxonomy" id="620910"/>
    <lineage>
        <taxon>Bacteria</taxon>
        <taxon>Bacillati</taxon>
        <taxon>Actinomycetota</taxon>
        <taxon>Actinomycetes</taxon>
        <taxon>Micrococcales</taxon>
        <taxon>Luteimicrobium</taxon>
    </lineage>
</organism>
<name>A0A2M8WW29_9MICO</name>